<dbReference type="EMBL" id="BGZK01000060">
    <property type="protein sequence ID" value="GBP13887.1"/>
    <property type="molecule type" value="Genomic_DNA"/>
</dbReference>
<keyword evidence="2" id="KW-1185">Reference proteome</keyword>
<reference evidence="1 2" key="1">
    <citation type="journal article" date="2019" name="Commun. Biol.">
        <title>The bagworm genome reveals a unique fibroin gene that provides high tensile strength.</title>
        <authorList>
            <person name="Kono N."/>
            <person name="Nakamura H."/>
            <person name="Ohtoshi R."/>
            <person name="Tomita M."/>
            <person name="Numata K."/>
            <person name="Arakawa K."/>
        </authorList>
    </citation>
    <scope>NUCLEOTIDE SEQUENCE [LARGE SCALE GENOMIC DNA]</scope>
</reference>
<accession>A0A4C1TKB8</accession>
<organism evidence="1 2">
    <name type="scientific">Eumeta variegata</name>
    <name type="common">Bagworm moth</name>
    <name type="synonym">Eumeta japonica</name>
    <dbReference type="NCBI Taxonomy" id="151549"/>
    <lineage>
        <taxon>Eukaryota</taxon>
        <taxon>Metazoa</taxon>
        <taxon>Ecdysozoa</taxon>
        <taxon>Arthropoda</taxon>
        <taxon>Hexapoda</taxon>
        <taxon>Insecta</taxon>
        <taxon>Pterygota</taxon>
        <taxon>Neoptera</taxon>
        <taxon>Endopterygota</taxon>
        <taxon>Lepidoptera</taxon>
        <taxon>Glossata</taxon>
        <taxon>Ditrysia</taxon>
        <taxon>Tineoidea</taxon>
        <taxon>Psychidae</taxon>
        <taxon>Oiketicinae</taxon>
        <taxon>Eumeta</taxon>
    </lineage>
</organism>
<protein>
    <submittedName>
        <fullName evidence="1">Uncharacterized protein</fullName>
    </submittedName>
</protein>
<gene>
    <name evidence="1" type="ORF">EVAR_10458_1</name>
</gene>
<dbReference type="OrthoDB" id="10017160at2759"/>
<comment type="caution">
    <text evidence="1">The sequence shown here is derived from an EMBL/GenBank/DDBJ whole genome shotgun (WGS) entry which is preliminary data.</text>
</comment>
<name>A0A4C1TKB8_EUMVA</name>
<evidence type="ECO:0000313" key="1">
    <source>
        <dbReference type="EMBL" id="GBP13887.1"/>
    </source>
</evidence>
<dbReference type="Proteomes" id="UP000299102">
    <property type="component" value="Unassembled WGS sequence"/>
</dbReference>
<proteinExistence type="predicted"/>
<sequence>MDGRTEGHDGTFKTIIRAQNSHTFFISTICRVYEAYCMQKKIKILSRASLGFKLLLAMKHHARRQSITGLQNSNVIVSNLSDKFPDGHPSTAVNNKNIDVMHRIIKTNRHVTYHEIRASLGMGMTEIN</sequence>
<evidence type="ECO:0000313" key="2">
    <source>
        <dbReference type="Proteomes" id="UP000299102"/>
    </source>
</evidence>
<dbReference type="AlphaFoldDB" id="A0A4C1TKB8"/>